<dbReference type="SUPFAM" id="SSF51419">
    <property type="entry name" value="PLP-binding barrel"/>
    <property type="match status" value="1"/>
</dbReference>
<keyword evidence="2" id="KW-1185">Reference proteome</keyword>
<dbReference type="OrthoDB" id="9804072at2"/>
<dbReference type="Gene3D" id="3.20.20.10">
    <property type="entry name" value="Alanine racemase"/>
    <property type="match status" value="1"/>
</dbReference>
<proteinExistence type="predicted"/>
<evidence type="ECO:0000313" key="2">
    <source>
        <dbReference type="Proteomes" id="UP000185544"/>
    </source>
</evidence>
<organism evidence="1 2">
    <name type="scientific">Pajaroellobacter abortibovis</name>
    <dbReference type="NCBI Taxonomy" id="1882918"/>
    <lineage>
        <taxon>Bacteria</taxon>
        <taxon>Pseudomonadati</taxon>
        <taxon>Myxococcota</taxon>
        <taxon>Polyangia</taxon>
        <taxon>Polyangiales</taxon>
        <taxon>Polyangiaceae</taxon>
    </lineage>
</organism>
<dbReference type="InterPro" id="IPR029066">
    <property type="entry name" value="PLP-binding_barrel"/>
</dbReference>
<dbReference type="AlphaFoldDB" id="A0A1L6MYX6"/>
<dbReference type="RefSeq" id="WP_075277412.1">
    <property type="nucleotide sequence ID" value="NZ_CP016908.1"/>
</dbReference>
<dbReference type="STRING" id="1882918.BCY86_08680"/>
<reference evidence="1 2" key="1">
    <citation type="submission" date="2016-08" db="EMBL/GenBank/DDBJ databases">
        <title>Identification and validation of antigenic proteins from Pajaroellobacter abortibovis using de-novo genome sequence assembly and reverse vaccinology.</title>
        <authorList>
            <person name="Welly B.T."/>
            <person name="Miller M.R."/>
            <person name="Stott J.L."/>
            <person name="Blanchard M.T."/>
            <person name="Islas-Trejo A.D."/>
            <person name="O'Rourke S.M."/>
            <person name="Young A.E."/>
            <person name="Medrano J.F."/>
            <person name="Van Eenennaam A.L."/>
        </authorList>
    </citation>
    <scope>NUCLEOTIDE SEQUENCE [LARGE SCALE GENOMIC DNA]</scope>
    <source>
        <strain evidence="1 2">BTF92-0548A/99-0131</strain>
    </source>
</reference>
<gene>
    <name evidence="1" type="ORF">BCY86_08680</name>
</gene>
<sequence length="84" mass="9684">MQINAIVQERRSVSSPYQNRSQIEAIRKVYQAGKNAFGENYAQELAAKPAALRDISDLEWHMKRIRSPEHRAKRTHVLIQVNVA</sequence>
<dbReference type="KEGG" id="pabo:BCY86_08680"/>
<accession>A0A1L6MYX6</accession>
<evidence type="ECO:0000313" key="1">
    <source>
        <dbReference type="EMBL" id="APS00743.1"/>
    </source>
</evidence>
<protein>
    <submittedName>
        <fullName evidence="1">Uncharacterized protein</fullName>
    </submittedName>
</protein>
<dbReference type="EMBL" id="CP016908">
    <property type="protein sequence ID" value="APS00743.1"/>
    <property type="molecule type" value="Genomic_DNA"/>
</dbReference>
<name>A0A1L6MYX6_9BACT</name>
<dbReference type="Proteomes" id="UP000185544">
    <property type="component" value="Chromosome"/>
</dbReference>